<dbReference type="AlphaFoldDB" id="A0A085Z698"/>
<accession>A0A085Z698</accession>
<dbReference type="EMBL" id="JPRP01000001">
    <property type="protein sequence ID" value="KFE99961.1"/>
    <property type="molecule type" value="Genomic_DNA"/>
</dbReference>
<evidence type="ECO:0000313" key="3">
    <source>
        <dbReference type="EMBL" id="KFE99961.1"/>
    </source>
</evidence>
<evidence type="ECO:0000256" key="2">
    <source>
        <dbReference type="SAM" id="SignalP"/>
    </source>
</evidence>
<sequence length="516" mass="57056">MFMKRNLFLRLCLIFLVALSTYSCRTDQFPEKETFNNSSKFQLTSKRISLNESKHRSILVPELEKAKTAFKNSKSLVNGRVVDYGNGVSIDTESVIYIENGPNFHTYTFNIKKENAPADAPLENLLLVPFANGTYREFLVTYHLTPQEKENISKGYYFYSGDYTTITELTAGTFNGNGQLARLSCGWTTETIWIACSSGAHDGSNFHSCEYLTNPGGTPPSAYTISSYTCADVKDETIEQIPGPIGGGGSTGGGGECSDCPPENNTPQPCIQIPTDPTQPSSGMVDENGCAIGLPTLPNVKPQTPCGDLTIKGENTEFQSKMLELKQDANGLAEAGITMYNDNPNYGNKTFGGVDSNGNSFVKLDFDWNRAPNITGFMHCHLNIMSIPSLRTLSVFSMTDFYALAQLVENSTAPTHELGMYVTSERGTFAIKLTNKQAIIDFANYIKNNEEYVNIIFEKDIKYNMTKKQQIKGLLKLIKDSGVGAGIDLYESDANFKNWKKHYLDENDDLKTSNCI</sequence>
<feature type="compositionally biased region" description="Polar residues" evidence="1">
    <location>
        <begin position="263"/>
        <end position="282"/>
    </location>
</feature>
<feature type="signal peptide" evidence="2">
    <location>
        <begin position="1"/>
        <end position="25"/>
    </location>
</feature>
<gene>
    <name evidence="3" type="ORF">IX39_04755</name>
</gene>
<keyword evidence="2" id="KW-0732">Signal</keyword>
<feature type="chain" id="PRO_5001800522" evidence="2">
    <location>
        <begin position="26"/>
        <end position="516"/>
    </location>
</feature>
<dbReference type="Proteomes" id="UP000028713">
    <property type="component" value="Unassembled WGS sequence"/>
</dbReference>
<name>A0A085Z698_9FLAO</name>
<keyword evidence="4" id="KW-1185">Reference proteome</keyword>
<dbReference type="STRING" id="236814.IX39_04755"/>
<comment type="caution">
    <text evidence="3">The sequence shown here is derived from an EMBL/GenBank/DDBJ whole genome shotgun (WGS) entry which is preliminary data.</text>
</comment>
<feature type="region of interest" description="Disordered" evidence="1">
    <location>
        <begin position="244"/>
        <end position="282"/>
    </location>
</feature>
<organism evidence="3 4">
    <name type="scientific">Chryseobacterium formosense</name>
    <dbReference type="NCBI Taxonomy" id="236814"/>
    <lineage>
        <taxon>Bacteria</taxon>
        <taxon>Pseudomonadati</taxon>
        <taxon>Bacteroidota</taxon>
        <taxon>Flavobacteriia</taxon>
        <taxon>Flavobacteriales</taxon>
        <taxon>Weeksellaceae</taxon>
        <taxon>Chryseobacterium group</taxon>
        <taxon>Chryseobacterium</taxon>
    </lineage>
</organism>
<evidence type="ECO:0000313" key="4">
    <source>
        <dbReference type="Proteomes" id="UP000028713"/>
    </source>
</evidence>
<evidence type="ECO:0000256" key="1">
    <source>
        <dbReference type="SAM" id="MobiDB-lite"/>
    </source>
</evidence>
<proteinExistence type="predicted"/>
<reference evidence="3 4" key="1">
    <citation type="submission" date="2014-07" db="EMBL/GenBank/DDBJ databases">
        <title>Genome of Chryseobacterium formosense LMG 24722.</title>
        <authorList>
            <person name="Pipes S.E."/>
            <person name="Stropko S.J."/>
            <person name="Newman J.D."/>
        </authorList>
    </citation>
    <scope>NUCLEOTIDE SEQUENCE [LARGE SCALE GENOMIC DNA]</scope>
    <source>
        <strain evidence="3 4">LMG 24722</strain>
    </source>
</reference>
<feature type="compositionally biased region" description="Gly residues" evidence="1">
    <location>
        <begin position="244"/>
        <end position="256"/>
    </location>
</feature>
<dbReference type="PROSITE" id="PS51257">
    <property type="entry name" value="PROKAR_LIPOPROTEIN"/>
    <property type="match status" value="1"/>
</dbReference>
<protein>
    <submittedName>
        <fullName evidence="3">Uncharacterized protein</fullName>
    </submittedName>
</protein>